<protein>
    <submittedName>
        <fullName evidence="3">Transposase</fullName>
    </submittedName>
</protein>
<name>A0A0N4W071_HAEPC</name>
<evidence type="ECO:0000313" key="3">
    <source>
        <dbReference type="WBParaSite" id="HPLM_0000294701-mRNA-1"/>
    </source>
</evidence>
<dbReference type="EMBL" id="UZAF01007872">
    <property type="protein sequence ID" value="VDO17661.1"/>
    <property type="molecule type" value="Genomic_DNA"/>
</dbReference>
<dbReference type="WBParaSite" id="HPLM_0000294701-mRNA-1">
    <property type="protein sequence ID" value="HPLM_0000294701-mRNA-1"/>
    <property type="gene ID" value="HPLM_0000294701"/>
</dbReference>
<keyword evidence="2" id="KW-1185">Reference proteome</keyword>
<reference evidence="3" key="1">
    <citation type="submission" date="2017-02" db="UniProtKB">
        <authorList>
            <consortium name="WormBaseParasite"/>
        </authorList>
    </citation>
    <scope>IDENTIFICATION</scope>
</reference>
<dbReference type="AlphaFoldDB" id="A0A0N4W071"/>
<evidence type="ECO:0000313" key="1">
    <source>
        <dbReference type="EMBL" id="VDO17661.1"/>
    </source>
</evidence>
<reference evidence="1 2" key="2">
    <citation type="submission" date="2018-11" db="EMBL/GenBank/DDBJ databases">
        <authorList>
            <consortium name="Pathogen Informatics"/>
        </authorList>
    </citation>
    <scope>NUCLEOTIDE SEQUENCE [LARGE SCALE GENOMIC DNA]</scope>
    <source>
        <strain evidence="1 2">MHpl1</strain>
    </source>
</reference>
<gene>
    <name evidence="1" type="ORF">HPLM_LOCUS2940</name>
</gene>
<evidence type="ECO:0000313" key="2">
    <source>
        <dbReference type="Proteomes" id="UP000268014"/>
    </source>
</evidence>
<sequence>MIWAIDFDDDQRTMLNVITKVNSFFHSTLSWTDENFTSVFFRKN</sequence>
<dbReference type="Proteomes" id="UP000268014">
    <property type="component" value="Unassembled WGS sequence"/>
</dbReference>
<proteinExistence type="predicted"/>
<organism evidence="3">
    <name type="scientific">Haemonchus placei</name>
    <name type="common">Barber's pole worm</name>
    <dbReference type="NCBI Taxonomy" id="6290"/>
    <lineage>
        <taxon>Eukaryota</taxon>
        <taxon>Metazoa</taxon>
        <taxon>Ecdysozoa</taxon>
        <taxon>Nematoda</taxon>
        <taxon>Chromadorea</taxon>
        <taxon>Rhabditida</taxon>
        <taxon>Rhabditina</taxon>
        <taxon>Rhabditomorpha</taxon>
        <taxon>Strongyloidea</taxon>
        <taxon>Trichostrongylidae</taxon>
        <taxon>Haemonchus</taxon>
    </lineage>
</organism>
<accession>A0A0N4W071</accession>